<evidence type="ECO:0000313" key="3">
    <source>
        <dbReference type="Proteomes" id="UP000438429"/>
    </source>
</evidence>
<feature type="region of interest" description="Disordered" evidence="1">
    <location>
        <begin position="19"/>
        <end position="43"/>
    </location>
</feature>
<accession>A0A6A4TIZ8</accession>
<sequence length="110" mass="12574">MKRVKHIPLDSKVKVGPFSKQMRQSNKKQANAKGGGKCERNRVQSRKRRRTLFSLKLNEPLRRTFACFAVLLSFAPLTRRRLCCLLRICAATTCEGELTAHQFQSQAVNI</sequence>
<evidence type="ECO:0000256" key="1">
    <source>
        <dbReference type="SAM" id="MobiDB-lite"/>
    </source>
</evidence>
<dbReference type="EMBL" id="VEVO01000002">
    <property type="protein sequence ID" value="KAF0045185.1"/>
    <property type="molecule type" value="Genomic_DNA"/>
</dbReference>
<dbReference type="AlphaFoldDB" id="A0A6A4TIZ8"/>
<name>A0A6A4TIZ8_SCOMX</name>
<evidence type="ECO:0000313" key="2">
    <source>
        <dbReference type="EMBL" id="KAF0045185.1"/>
    </source>
</evidence>
<reference evidence="2 3" key="1">
    <citation type="submission" date="2019-06" db="EMBL/GenBank/DDBJ databases">
        <title>Draft genomes of female and male turbot (Scophthalmus maximus).</title>
        <authorList>
            <person name="Xu H."/>
            <person name="Xu X.-W."/>
            <person name="Shao C."/>
            <person name="Chen S."/>
        </authorList>
    </citation>
    <scope>NUCLEOTIDE SEQUENCE [LARGE SCALE GENOMIC DNA]</scope>
    <source>
        <strain evidence="2">Ysfricsl-2016a</strain>
        <tissue evidence="2">Blood</tissue>
    </source>
</reference>
<proteinExistence type="predicted"/>
<organism evidence="2 3">
    <name type="scientific">Scophthalmus maximus</name>
    <name type="common">Turbot</name>
    <name type="synonym">Psetta maxima</name>
    <dbReference type="NCBI Taxonomy" id="52904"/>
    <lineage>
        <taxon>Eukaryota</taxon>
        <taxon>Metazoa</taxon>
        <taxon>Chordata</taxon>
        <taxon>Craniata</taxon>
        <taxon>Vertebrata</taxon>
        <taxon>Euteleostomi</taxon>
        <taxon>Actinopterygii</taxon>
        <taxon>Neopterygii</taxon>
        <taxon>Teleostei</taxon>
        <taxon>Neoteleostei</taxon>
        <taxon>Acanthomorphata</taxon>
        <taxon>Carangaria</taxon>
        <taxon>Pleuronectiformes</taxon>
        <taxon>Pleuronectoidei</taxon>
        <taxon>Scophthalmidae</taxon>
        <taxon>Scophthalmus</taxon>
    </lineage>
</organism>
<dbReference type="Proteomes" id="UP000438429">
    <property type="component" value="Unassembled WGS sequence"/>
</dbReference>
<gene>
    <name evidence="2" type="ORF">F2P81_001714</name>
</gene>
<comment type="caution">
    <text evidence="2">The sequence shown here is derived from an EMBL/GenBank/DDBJ whole genome shotgun (WGS) entry which is preliminary data.</text>
</comment>
<protein>
    <submittedName>
        <fullName evidence="2">Uncharacterized protein</fullName>
    </submittedName>
</protein>